<feature type="domain" description="Cytochrome oxidase subunit II copper A binding" evidence="19">
    <location>
        <begin position="176"/>
        <end position="318"/>
    </location>
</feature>
<dbReference type="NCBIfam" id="TIGR02866">
    <property type="entry name" value="CoxB"/>
    <property type="match status" value="1"/>
</dbReference>
<keyword evidence="6 15" id="KW-0479">Metal-binding</keyword>
<dbReference type="EMBL" id="LDTC01000079">
    <property type="protein sequence ID" value="KTW11519.1"/>
    <property type="molecule type" value="Genomic_DNA"/>
</dbReference>
<evidence type="ECO:0000256" key="11">
    <source>
        <dbReference type="ARBA" id="ARBA00023136"/>
    </source>
</evidence>
<name>A0A147J7L0_9SPHN</name>
<dbReference type="Pfam" id="PF00116">
    <property type="entry name" value="COX2"/>
    <property type="match status" value="1"/>
</dbReference>
<evidence type="ECO:0000313" key="21">
    <source>
        <dbReference type="EMBL" id="KTW11519.1"/>
    </source>
</evidence>
<evidence type="ECO:0000256" key="15">
    <source>
        <dbReference type="RuleBase" id="RU004024"/>
    </source>
</evidence>
<reference evidence="21 22" key="1">
    <citation type="journal article" date="2016" name="Front. Microbiol.">
        <title>Genomic Resource of Rice Seed Associated Bacteria.</title>
        <authorList>
            <person name="Midha S."/>
            <person name="Bansal K."/>
            <person name="Sharma S."/>
            <person name="Kumar N."/>
            <person name="Patil P.P."/>
            <person name="Chaudhry V."/>
            <person name="Patil P.B."/>
        </authorList>
    </citation>
    <scope>NUCLEOTIDE SEQUENCE [LARGE SCALE GENOMIC DNA]</scope>
    <source>
        <strain evidence="21 22">NS258</strain>
    </source>
</reference>
<dbReference type="SUPFAM" id="SSF81464">
    <property type="entry name" value="Cytochrome c oxidase subunit II-like, transmembrane region"/>
    <property type="match status" value="1"/>
</dbReference>
<dbReference type="InterPro" id="IPR036257">
    <property type="entry name" value="Cyt_c_oxidase_su2_TM_sf"/>
</dbReference>
<evidence type="ECO:0000256" key="10">
    <source>
        <dbReference type="ARBA" id="ARBA00023008"/>
    </source>
</evidence>
<dbReference type="PANTHER" id="PTHR22888">
    <property type="entry name" value="CYTOCHROME C OXIDASE, SUBUNIT II"/>
    <property type="match status" value="1"/>
</dbReference>
<keyword evidence="3 14" id="KW-0813">Transport</keyword>
<keyword evidence="10 15" id="KW-0186">Copper</keyword>
<proteinExistence type="inferred from homology"/>
<evidence type="ECO:0000256" key="12">
    <source>
        <dbReference type="ARBA" id="ARBA00024688"/>
    </source>
</evidence>
<feature type="transmembrane region" description="Helical" evidence="17">
    <location>
        <begin position="146"/>
        <end position="167"/>
    </location>
</feature>
<keyword evidence="11 17" id="KW-0472">Membrane</keyword>
<comment type="subcellular location">
    <subcellularLocation>
        <location evidence="14">Cell membrane</location>
        <topology evidence="14">Multi-pass membrane protein</topology>
    </subcellularLocation>
    <subcellularLocation>
        <location evidence="1">Membrane</location>
        <topology evidence="1">Multi-pass membrane protein</topology>
    </subcellularLocation>
</comment>
<dbReference type="PANTHER" id="PTHR22888:SF9">
    <property type="entry name" value="CYTOCHROME C OXIDASE SUBUNIT 2"/>
    <property type="match status" value="1"/>
</dbReference>
<feature type="domain" description="Cytochrome oxidase subunit II transmembrane region profile" evidence="20">
    <location>
        <begin position="78"/>
        <end position="174"/>
    </location>
</feature>
<dbReference type="PRINTS" id="PR01166">
    <property type="entry name" value="CYCOXIDASEII"/>
</dbReference>
<evidence type="ECO:0000256" key="2">
    <source>
        <dbReference type="ARBA" id="ARBA00007866"/>
    </source>
</evidence>
<evidence type="ECO:0000256" key="17">
    <source>
        <dbReference type="SAM" id="Phobius"/>
    </source>
</evidence>
<keyword evidence="18" id="KW-0732">Signal</keyword>
<dbReference type="GO" id="GO:0042773">
    <property type="term" value="P:ATP synthesis coupled electron transport"/>
    <property type="evidence" value="ECO:0007669"/>
    <property type="project" value="TreeGrafter"/>
</dbReference>
<feature type="region of interest" description="Disordered" evidence="16">
    <location>
        <begin position="326"/>
        <end position="387"/>
    </location>
</feature>
<dbReference type="GO" id="GO:0004129">
    <property type="term" value="F:cytochrome-c oxidase activity"/>
    <property type="evidence" value="ECO:0007669"/>
    <property type="project" value="UniProtKB-EC"/>
</dbReference>
<dbReference type="CDD" id="cd13912">
    <property type="entry name" value="CcO_II_C"/>
    <property type="match status" value="1"/>
</dbReference>
<keyword evidence="5 14" id="KW-0812">Transmembrane</keyword>
<dbReference type="InterPro" id="IPR011759">
    <property type="entry name" value="Cyt_c_oxidase_su2_TM_dom"/>
</dbReference>
<accession>A0A147J7L0</accession>
<evidence type="ECO:0000256" key="4">
    <source>
        <dbReference type="ARBA" id="ARBA00022660"/>
    </source>
</evidence>
<evidence type="ECO:0000256" key="14">
    <source>
        <dbReference type="RuleBase" id="RU000456"/>
    </source>
</evidence>
<comment type="function">
    <text evidence="12 15">Subunits I and II form the functional core of the enzyme complex. Electrons originating in cytochrome c are transferred via heme a and Cu(A) to the binuclear center formed by heme a3 and Cu(B).</text>
</comment>
<dbReference type="InterPro" id="IPR014222">
    <property type="entry name" value="Cyt_c_oxidase_su2"/>
</dbReference>
<dbReference type="GO" id="GO:0016491">
    <property type="term" value="F:oxidoreductase activity"/>
    <property type="evidence" value="ECO:0007669"/>
    <property type="project" value="InterPro"/>
</dbReference>
<evidence type="ECO:0000256" key="8">
    <source>
        <dbReference type="ARBA" id="ARBA00022982"/>
    </source>
</evidence>
<evidence type="ECO:0000256" key="7">
    <source>
        <dbReference type="ARBA" id="ARBA00022967"/>
    </source>
</evidence>
<dbReference type="PROSITE" id="PS00078">
    <property type="entry name" value="COX2"/>
    <property type="match status" value="1"/>
</dbReference>
<evidence type="ECO:0000256" key="18">
    <source>
        <dbReference type="SAM" id="SignalP"/>
    </source>
</evidence>
<feature type="compositionally biased region" description="Low complexity" evidence="16">
    <location>
        <begin position="362"/>
        <end position="387"/>
    </location>
</feature>
<dbReference type="InterPro" id="IPR002429">
    <property type="entry name" value="CcO_II-like_C"/>
</dbReference>
<dbReference type="SUPFAM" id="SSF49503">
    <property type="entry name" value="Cupredoxins"/>
    <property type="match status" value="1"/>
</dbReference>
<dbReference type="PROSITE" id="PS50857">
    <property type="entry name" value="COX2_CUA"/>
    <property type="match status" value="1"/>
</dbReference>
<keyword evidence="7" id="KW-1278">Translocase</keyword>
<dbReference type="Pfam" id="PF02790">
    <property type="entry name" value="COX2_TM"/>
    <property type="match status" value="1"/>
</dbReference>
<evidence type="ECO:0000313" key="22">
    <source>
        <dbReference type="Proteomes" id="UP000074410"/>
    </source>
</evidence>
<comment type="catalytic activity">
    <reaction evidence="13 15">
        <text>4 Fe(II)-[cytochrome c] + O2 + 8 H(+)(in) = 4 Fe(III)-[cytochrome c] + 2 H2O + 4 H(+)(out)</text>
        <dbReference type="Rhea" id="RHEA:11436"/>
        <dbReference type="Rhea" id="RHEA-COMP:10350"/>
        <dbReference type="Rhea" id="RHEA-COMP:14399"/>
        <dbReference type="ChEBI" id="CHEBI:15377"/>
        <dbReference type="ChEBI" id="CHEBI:15378"/>
        <dbReference type="ChEBI" id="CHEBI:15379"/>
        <dbReference type="ChEBI" id="CHEBI:29033"/>
        <dbReference type="ChEBI" id="CHEBI:29034"/>
        <dbReference type="EC" id="7.1.1.9"/>
    </reaction>
</comment>
<dbReference type="PATRIC" id="fig|33051.5.peg.3435"/>
<evidence type="ECO:0000256" key="9">
    <source>
        <dbReference type="ARBA" id="ARBA00022989"/>
    </source>
</evidence>
<dbReference type="EC" id="7.1.1.9" evidence="15"/>
<evidence type="ECO:0000256" key="3">
    <source>
        <dbReference type="ARBA" id="ARBA00022448"/>
    </source>
</evidence>
<evidence type="ECO:0000256" key="13">
    <source>
        <dbReference type="ARBA" id="ARBA00047816"/>
    </source>
</evidence>
<feature type="chain" id="PRO_5007549423" description="Cytochrome c oxidase subunit 2" evidence="18">
    <location>
        <begin position="22"/>
        <end position="387"/>
    </location>
</feature>
<feature type="transmembrane region" description="Helical" evidence="17">
    <location>
        <begin position="104"/>
        <end position="125"/>
    </location>
</feature>
<dbReference type="GO" id="GO:0005886">
    <property type="term" value="C:plasma membrane"/>
    <property type="evidence" value="ECO:0007669"/>
    <property type="project" value="UniProtKB-SubCell"/>
</dbReference>
<gene>
    <name evidence="21" type="ORF">NS258_11500</name>
</gene>
<dbReference type="InterPro" id="IPR034210">
    <property type="entry name" value="CcO_II_C"/>
</dbReference>
<comment type="caution">
    <text evidence="21">The sequence shown here is derived from an EMBL/GenBank/DDBJ whole genome shotgun (WGS) entry which is preliminary data.</text>
</comment>
<evidence type="ECO:0000256" key="5">
    <source>
        <dbReference type="ARBA" id="ARBA00022692"/>
    </source>
</evidence>
<evidence type="ECO:0000256" key="1">
    <source>
        <dbReference type="ARBA" id="ARBA00004141"/>
    </source>
</evidence>
<protein>
    <recommendedName>
        <fullName evidence="15">Cytochrome c oxidase subunit 2</fullName>
        <ecNumber evidence="15">7.1.1.9</ecNumber>
    </recommendedName>
</protein>
<keyword evidence="4 14" id="KW-0679">Respiratory chain</keyword>
<dbReference type="AlphaFoldDB" id="A0A147J7L0"/>
<sequence length="387" mass="39427">MKALAIAAGLGCAALSGAALATPAAAPQAPAPQAAAAPAGAANTAPTTAAAPATAAPTSPLLAQDGAPAIAIDPKVGLPIDGRIGLQPQVTKNGEFAHWMHNDVLLPVITAICVLVLLLLAWVVFRFRRAANPVPSKTSHNTFIEVLWTLGPVVVLVLIAIPSIGLLQAQFKPAPAGAVTLKAIGNQWYWTYQYPDHGGIEITANMLKEKDQVSPGERARTDVDGPRLLAVDNRIVLPVGVPIRLITTSNDVIHSWAIPAFWMKLDAVPGRLNETSFTIEKPGLYFGQCSELCGARHGFMPIAVQAVSPAQFAAWIAAKGGKMPGAATPSAAVIPQPGAEGSAAEATQANAAEAVTGPADNAATPAQSSTSAQGATGNPAGPGNAGQ</sequence>
<comment type="cofactor">
    <cofactor evidence="15">
        <name>Cu cation</name>
        <dbReference type="ChEBI" id="CHEBI:23378"/>
    </cofactor>
    <text evidence="15">Binds a copper A center.</text>
</comment>
<comment type="similarity">
    <text evidence="2 14">Belongs to the cytochrome c oxidase subunit 2 family.</text>
</comment>
<keyword evidence="8 14" id="KW-0249">Electron transport</keyword>
<feature type="signal peptide" evidence="18">
    <location>
        <begin position="1"/>
        <end position="21"/>
    </location>
</feature>
<organism evidence="21 22">
    <name type="scientific">Sphingomonas sanguinis</name>
    <dbReference type="NCBI Taxonomy" id="33051"/>
    <lineage>
        <taxon>Bacteria</taxon>
        <taxon>Pseudomonadati</taxon>
        <taxon>Pseudomonadota</taxon>
        <taxon>Alphaproteobacteria</taxon>
        <taxon>Sphingomonadales</taxon>
        <taxon>Sphingomonadaceae</taxon>
        <taxon>Sphingomonas</taxon>
    </lineage>
</organism>
<evidence type="ECO:0000256" key="6">
    <source>
        <dbReference type="ARBA" id="ARBA00022723"/>
    </source>
</evidence>
<dbReference type="GO" id="GO:0005507">
    <property type="term" value="F:copper ion binding"/>
    <property type="evidence" value="ECO:0007669"/>
    <property type="project" value="InterPro"/>
</dbReference>
<feature type="compositionally biased region" description="Low complexity" evidence="16">
    <location>
        <begin position="339"/>
        <end position="354"/>
    </location>
</feature>
<dbReference type="Gene3D" id="1.10.287.90">
    <property type="match status" value="1"/>
</dbReference>
<dbReference type="InterPro" id="IPR001505">
    <property type="entry name" value="Copper_CuA"/>
</dbReference>
<evidence type="ECO:0000259" key="20">
    <source>
        <dbReference type="PROSITE" id="PS50999"/>
    </source>
</evidence>
<dbReference type="InterPro" id="IPR008972">
    <property type="entry name" value="Cupredoxin"/>
</dbReference>
<dbReference type="Proteomes" id="UP000074410">
    <property type="component" value="Unassembled WGS sequence"/>
</dbReference>
<keyword evidence="9 17" id="KW-1133">Transmembrane helix</keyword>
<evidence type="ECO:0000256" key="16">
    <source>
        <dbReference type="SAM" id="MobiDB-lite"/>
    </source>
</evidence>
<evidence type="ECO:0000259" key="19">
    <source>
        <dbReference type="PROSITE" id="PS50857"/>
    </source>
</evidence>
<dbReference type="InterPro" id="IPR045187">
    <property type="entry name" value="CcO_II"/>
</dbReference>
<dbReference type="Gene3D" id="2.60.40.420">
    <property type="entry name" value="Cupredoxins - blue copper proteins"/>
    <property type="match status" value="1"/>
</dbReference>
<dbReference type="PROSITE" id="PS50999">
    <property type="entry name" value="COX2_TM"/>
    <property type="match status" value="1"/>
</dbReference>